<sequence>MADISGTWLGTYWQDEAQTRFEATFVQGGNALSGVILDDGHLGEANVGGEIIGRSIQFTKRYVVGSQLAIRYSGTLSEDENFIHGDWSISSNRRGSLQGKWEAHRSDNDLMADLKNRLSQQIPVGMK</sequence>
<accession>A0A951QCP6</accession>
<protein>
    <submittedName>
        <fullName evidence="1">Uncharacterized protein</fullName>
    </submittedName>
</protein>
<dbReference type="Proteomes" id="UP000757435">
    <property type="component" value="Unassembled WGS sequence"/>
</dbReference>
<dbReference type="AlphaFoldDB" id="A0A951QCP6"/>
<evidence type="ECO:0000313" key="1">
    <source>
        <dbReference type="EMBL" id="MBW4660377.1"/>
    </source>
</evidence>
<name>A0A951QCP6_9CYAN</name>
<gene>
    <name evidence="1" type="ORF">KME15_17015</name>
</gene>
<reference evidence="1" key="1">
    <citation type="submission" date="2021-05" db="EMBL/GenBank/DDBJ databases">
        <authorList>
            <person name="Pietrasiak N."/>
            <person name="Ward R."/>
            <person name="Stajich J.E."/>
            <person name="Kurbessoian T."/>
        </authorList>
    </citation>
    <scope>NUCLEOTIDE SEQUENCE</scope>
    <source>
        <strain evidence="1">UHER 2000/2452</strain>
    </source>
</reference>
<organism evidence="1 2">
    <name type="scientific">Drouetiella hepatica Uher 2000/2452</name>
    <dbReference type="NCBI Taxonomy" id="904376"/>
    <lineage>
        <taxon>Bacteria</taxon>
        <taxon>Bacillati</taxon>
        <taxon>Cyanobacteriota</taxon>
        <taxon>Cyanophyceae</taxon>
        <taxon>Oculatellales</taxon>
        <taxon>Oculatellaceae</taxon>
        <taxon>Drouetiella</taxon>
    </lineage>
</organism>
<dbReference type="EMBL" id="JAHHHD010000020">
    <property type="protein sequence ID" value="MBW4660377.1"/>
    <property type="molecule type" value="Genomic_DNA"/>
</dbReference>
<evidence type="ECO:0000313" key="2">
    <source>
        <dbReference type="Proteomes" id="UP000757435"/>
    </source>
</evidence>
<proteinExistence type="predicted"/>
<comment type="caution">
    <text evidence="1">The sequence shown here is derived from an EMBL/GenBank/DDBJ whole genome shotgun (WGS) entry which is preliminary data.</text>
</comment>
<reference evidence="1" key="2">
    <citation type="journal article" date="2022" name="Microbiol. Resour. Announc.">
        <title>Metagenome Sequencing to Explore Phylogenomics of Terrestrial Cyanobacteria.</title>
        <authorList>
            <person name="Ward R.D."/>
            <person name="Stajich J.E."/>
            <person name="Johansen J.R."/>
            <person name="Huntemann M."/>
            <person name="Clum A."/>
            <person name="Foster B."/>
            <person name="Foster B."/>
            <person name="Roux S."/>
            <person name="Palaniappan K."/>
            <person name="Varghese N."/>
            <person name="Mukherjee S."/>
            <person name="Reddy T.B.K."/>
            <person name="Daum C."/>
            <person name="Copeland A."/>
            <person name="Chen I.A."/>
            <person name="Ivanova N.N."/>
            <person name="Kyrpides N.C."/>
            <person name="Shapiro N."/>
            <person name="Eloe-Fadrosh E.A."/>
            <person name="Pietrasiak N."/>
        </authorList>
    </citation>
    <scope>NUCLEOTIDE SEQUENCE</scope>
    <source>
        <strain evidence="1">UHER 2000/2452</strain>
    </source>
</reference>